<evidence type="ECO:0000256" key="7">
    <source>
        <dbReference type="RuleBase" id="RU003968"/>
    </source>
</evidence>
<evidence type="ECO:0000313" key="10">
    <source>
        <dbReference type="EMBL" id="MFC3024205.1"/>
    </source>
</evidence>
<dbReference type="PANTHER" id="PTHR11552:SF147">
    <property type="entry name" value="CHOLINE DEHYDROGENASE, MITOCHONDRIAL"/>
    <property type="match status" value="1"/>
</dbReference>
<dbReference type="Gene3D" id="3.30.410.40">
    <property type="match status" value="1"/>
</dbReference>
<organism evidence="10 11">
    <name type="scientific">Vibrio zhugei</name>
    <dbReference type="NCBI Taxonomy" id="2479546"/>
    <lineage>
        <taxon>Bacteria</taxon>
        <taxon>Pseudomonadati</taxon>
        <taxon>Pseudomonadota</taxon>
        <taxon>Gammaproteobacteria</taxon>
        <taxon>Vibrionales</taxon>
        <taxon>Vibrionaceae</taxon>
        <taxon>Vibrio</taxon>
    </lineage>
</organism>
<dbReference type="NCBIfam" id="NF002550">
    <property type="entry name" value="PRK02106.1"/>
    <property type="match status" value="1"/>
</dbReference>
<keyword evidence="11" id="KW-1185">Reference proteome</keyword>
<dbReference type="RefSeq" id="WP_123017229.1">
    <property type="nucleotide sequence ID" value="NZ_AP024911.1"/>
</dbReference>
<keyword evidence="5 6" id="KW-0560">Oxidoreductase</keyword>
<comment type="similarity">
    <text evidence="2 6 7">Belongs to the GMC oxidoreductase family.</text>
</comment>
<accession>A0ABV7C850</accession>
<evidence type="ECO:0000313" key="11">
    <source>
        <dbReference type="Proteomes" id="UP001595384"/>
    </source>
</evidence>
<feature type="domain" description="Glucose-methanol-choline oxidoreductase N-terminal" evidence="9">
    <location>
        <begin position="82"/>
        <end position="105"/>
    </location>
</feature>
<evidence type="ECO:0000256" key="6">
    <source>
        <dbReference type="HAMAP-Rule" id="MF_00750"/>
    </source>
</evidence>
<dbReference type="SUPFAM" id="SSF51905">
    <property type="entry name" value="FAD/NAD(P)-binding domain"/>
    <property type="match status" value="1"/>
</dbReference>
<evidence type="ECO:0000256" key="8">
    <source>
        <dbReference type="RuleBase" id="RU003969"/>
    </source>
</evidence>
<sequence>MKEKYDYIVVGAGSAGCVLADRLTESGEHSVLLLEAGGSDKSIFIQMPTALSYPMNTPKYAWQFESQVENGLAGRRLHCPRGRVLGGSSSINGMVYVRGHACDFDEWEQYGATGWNYTNCLPYFKKAESWMNGEDTYRGGQGPVATCNGNNMTRNPLYQAFIDAGQEAGYPETQDYNGYQQEGFGAMHMTVNDGVRASTSNAYLRRAMKRPNLTLISHVLTRKILINNQSATGVEFEKNGIIHHVHAQREVISCAGSIGSVQLLQLSGVGPKEVLENAGVELTHELPGVGQNLQDHLEVYFQYRCTQPISLNSKIGLISKGIIGTEWLLTRKGLGATNHFESCAFIRSRKGLKWPNLQYHFLPAAMRYDGKAAFDGHGFQVHVGPNKPMSRGHVWITSDDPKAKPAIKFNYLQHAQDIQDWRDCIRLTREIIAQPALDNYRGDEIQPGQHITSDADIDQWVRANVESAYHPSCSCKMGAADDPMAVLDEQCRVRGISQLRVVDSSIFPTIPNGNLNAPTIMVAERVADLILDRPLLPTEEVPIWIAPNWQEKQRVTKPKRICV</sequence>
<dbReference type="PROSITE" id="PS51257">
    <property type="entry name" value="PROKAR_LIPOPROTEIN"/>
    <property type="match status" value="1"/>
</dbReference>
<comment type="function">
    <text evidence="6">Involved in the biosynthesis of the osmoprotectant glycine betaine. Catalyzes the oxidation of choline to betaine aldehyde and betaine aldehyde to glycine betaine at the same rate.</text>
</comment>
<proteinExistence type="inferred from homology"/>
<keyword evidence="6" id="KW-0520">NAD</keyword>
<dbReference type="InterPro" id="IPR036188">
    <property type="entry name" value="FAD/NAD-bd_sf"/>
</dbReference>
<evidence type="ECO:0000256" key="1">
    <source>
        <dbReference type="ARBA" id="ARBA00001974"/>
    </source>
</evidence>
<comment type="caution">
    <text evidence="10">The sequence shown here is derived from an EMBL/GenBank/DDBJ whole genome shotgun (WGS) entry which is preliminary data.</text>
</comment>
<evidence type="ECO:0000256" key="5">
    <source>
        <dbReference type="ARBA" id="ARBA00023002"/>
    </source>
</evidence>
<comment type="catalytic activity">
    <reaction evidence="6">
        <text>betaine aldehyde + NAD(+) + H2O = glycine betaine + NADH + 2 H(+)</text>
        <dbReference type="Rhea" id="RHEA:15305"/>
        <dbReference type="ChEBI" id="CHEBI:15377"/>
        <dbReference type="ChEBI" id="CHEBI:15378"/>
        <dbReference type="ChEBI" id="CHEBI:15710"/>
        <dbReference type="ChEBI" id="CHEBI:17750"/>
        <dbReference type="ChEBI" id="CHEBI:57540"/>
        <dbReference type="ChEBI" id="CHEBI:57945"/>
        <dbReference type="EC" id="1.2.1.8"/>
    </reaction>
</comment>
<evidence type="ECO:0000256" key="3">
    <source>
        <dbReference type="ARBA" id="ARBA00022630"/>
    </source>
</evidence>
<comment type="catalytic activity">
    <reaction evidence="6 8">
        <text>choline + A = betaine aldehyde + AH2</text>
        <dbReference type="Rhea" id="RHEA:17433"/>
        <dbReference type="ChEBI" id="CHEBI:13193"/>
        <dbReference type="ChEBI" id="CHEBI:15354"/>
        <dbReference type="ChEBI" id="CHEBI:15710"/>
        <dbReference type="ChEBI" id="CHEBI:17499"/>
        <dbReference type="EC" id="1.1.99.1"/>
    </reaction>
</comment>
<dbReference type="InterPro" id="IPR007867">
    <property type="entry name" value="GMC_OxRtase_C"/>
</dbReference>
<name>A0ABV7C850_9VIBR</name>
<dbReference type="InterPro" id="IPR011533">
    <property type="entry name" value="BetA"/>
</dbReference>
<dbReference type="Pfam" id="PF05199">
    <property type="entry name" value="GMC_oxred_C"/>
    <property type="match status" value="1"/>
</dbReference>
<dbReference type="EMBL" id="JBHRSE010000063">
    <property type="protein sequence ID" value="MFC3024205.1"/>
    <property type="molecule type" value="Genomic_DNA"/>
</dbReference>
<protein>
    <recommendedName>
        <fullName evidence="6">Oxygen-dependent choline dehydrogenase</fullName>
        <shortName evidence="6">CDH</shortName>
        <shortName evidence="6">CHD</shortName>
        <ecNumber evidence="6">1.1.99.1</ecNumber>
    </recommendedName>
    <alternativeName>
        <fullName evidence="6">Betaine aldehyde dehydrogenase</fullName>
        <shortName evidence="6">BADH</shortName>
        <ecNumber evidence="6">1.2.1.8</ecNumber>
    </alternativeName>
</protein>
<keyword evidence="4 6" id="KW-0274">FAD</keyword>
<dbReference type="GO" id="GO:0008812">
    <property type="term" value="F:choline dehydrogenase activity"/>
    <property type="evidence" value="ECO:0007669"/>
    <property type="project" value="UniProtKB-EC"/>
</dbReference>
<keyword evidence="3 6" id="KW-0285">Flavoprotein</keyword>
<dbReference type="HAMAP" id="MF_00750">
    <property type="entry name" value="Choline_dehydrogen"/>
    <property type="match status" value="1"/>
</dbReference>
<dbReference type="PROSITE" id="PS00623">
    <property type="entry name" value="GMC_OXRED_1"/>
    <property type="match status" value="1"/>
</dbReference>
<dbReference type="PIRSF" id="PIRSF000137">
    <property type="entry name" value="Alcohol_oxidase"/>
    <property type="match status" value="1"/>
</dbReference>
<feature type="active site" description="Proton acceptor" evidence="6">
    <location>
        <position position="470"/>
    </location>
</feature>
<dbReference type="Proteomes" id="UP001595384">
    <property type="component" value="Unassembled WGS sequence"/>
</dbReference>
<feature type="binding site" evidence="6">
    <location>
        <begin position="6"/>
        <end position="35"/>
    </location>
    <ligand>
        <name>FAD</name>
        <dbReference type="ChEBI" id="CHEBI:57692"/>
    </ligand>
</feature>
<comment type="pathway">
    <text evidence="6 8">Amine and polyamine biosynthesis; betaine biosynthesis via choline pathway; betaine aldehyde from choline (cytochrome c reductase route): step 1/1.</text>
</comment>
<dbReference type="InterPro" id="IPR012132">
    <property type="entry name" value="GMC_OxRdtase"/>
</dbReference>
<dbReference type="PANTHER" id="PTHR11552">
    <property type="entry name" value="GLUCOSE-METHANOL-CHOLINE GMC OXIDOREDUCTASE"/>
    <property type="match status" value="1"/>
</dbReference>
<comment type="cofactor">
    <cofactor evidence="1 6">
        <name>FAD</name>
        <dbReference type="ChEBI" id="CHEBI:57692"/>
    </cofactor>
</comment>
<evidence type="ECO:0000256" key="2">
    <source>
        <dbReference type="ARBA" id="ARBA00010790"/>
    </source>
</evidence>
<dbReference type="SUPFAM" id="SSF54373">
    <property type="entry name" value="FAD-linked reductases, C-terminal domain"/>
    <property type="match status" value="1"/>
</dbReference>
<dbReference type="NCBIfam" id="TIGR01810">
    <property type="entry name" value="betA"/>
    <property type="match status" value="1"/>
</dbReference>
<dbReference type="EC" id="1.2.1.8" evidence="6"/>
<evidence type="ECO:0000259" key="9">
    <source>
        <dbReference type="PROSITE" id="PS00623"/>
    </source>
</evidence>
<dbReference type="InterPro" id="IPR000172">
    <property type="entry name" value="GMC_OxRdtase_N"/>
</dbReference>
<evidence type="ECO:0000256" key="4">
    <source>
        <dbReference type="ARBA" id="ARBA00022827"/>
    </source>
</evidence>
<dbReference type="Pfam" id="PF00732">
    <property type="entry name" value="GMC_oxred_N"/>
    <property type="match status" value="1"/>
</dbReference>
<gene>
    <name evidence="6 10" type="primary">betA</name>
    <name evidence="10" type="ORF">ACFODT_10225</name>
</gene>
<dbReference type="EC" id="1.1.99.1" evidence="6"/>
<dbReference type="Gene3D" id="3.50.50.60">
    <property type="entry name" value="FAD/NAD(P)-binding domain"/>
    <property type="match status" value="1"/>
</dbReference>
<reference evidence="11" key="1">
    <citation type="journal article" date="2019" name="Int. J. Syst. Evol. Microbiol.">
        <title>The Global Catalogue of Microorganisms (GCM) 10K type strain sequencing project: providing services to taxonomists for standard genome sequencing and annotation.</title>
        <authorList>
            <consortium name="The Broad Institute Genomics Platform"/>
            <consortium name="The Broad Institute Genome Sequencing Center for Infectious Disease"/>
            <person name="Wu L."/>
            <person name="Ma J."/>
        </authorList>
    </citation>
    <scope>NUCLEOTIDE SEQUENCE [LARGE SCALE GENOMIC DNA]</scope>
    <source>
        <strain evidence="11">KCTC 62784</strain>
    </source>
</reference>